<reference evidence="1 2" key="3">
    <citation type="journal article" date="2010" name="BMC Genomics">
        <title>Transcriptome sequencing and comparative analysis of cucumber flowers with different sex types.</title>
        <authorList>
            <person name="Guo S."/>
            <person name="Zheng Y."/>
            <person name="Joung J.G."/>
            <person name="Liu S."/>
            <person name="Zhang Z."/>
            <person name="Crasta O.R."/>
            <person name="Sobral B.W."/>
            <person name="Xu Y."/>
            <person name="Huang S."/>
            <person name="Fei Z."/>
        </authorList>
    </citation>
    <scope>NUCLEOTIDE SEQUENCE [LARGE SCALE GENOMIC DNA]</scope>
    <source>
        <strain evidence="2">cv. 9930</strain>
    </source>
</reference>
<sequence length="110" mass="12577">MACKLWQRIRNIPNSEASIRTYKSWPPLITTLISRRSFNQMAHPLPNPLISVFANAIQEQFLKHFSLHSLKLMLSLTHEYVVSGNFIPGNFANPTSSQQFRCLVLTHPSV</sequence>
<dbReference type="EMBL" id="CM002924">
    <property type="protein sequence ID" value="KGN59857.1"/>
    <property type="molecule type" value="Genomic_DNA"/>
</dbReference>
<proteinExistence type="predicted"/>
<organism evidence="1 2">
    <name type="scientific">Cucumis sativus</name>
    <name type="common">Cucumber</name>
    <dbReference type="NCBI Taxonomy" id="3659"/>
    <lineage>
        <taxon>Eukaryota</taxon>
        <taxon>Viridiplantae</taxon>
        <taxon>Streptophyta</taxon>
        <taxon>Embryophyta</taxon>
        <taxon>Tracheophyta</taxon>
        <taxon>Spermatophyta</taxon>
        <taxon>Magnoliopsida</taxon>
        <taxon>eudicotyledons</taxon>
        <taxon>Gunneridae</taxon>
        <taxon>Pentapetalae</taxon>
        <taxon>rosids</taxon>
        <taxon>fabids</taxon>
        <taxon>Cucurbitales</taxon>
        <taxon>Cucurbitaceae</taxon>
        <taxon>Benincaseae</taxon>
        <taxon>Cucumis</taxon>
    </lineage>
</organism>
<protein>
    <submittedName>
        <fullName evidence="1">Uncharacterized protein</fullName>
    </submittedName>
</protein>
<keyword evidence="2" id="KW-1185">Reference proteome</keyword>
<evidence type="ECO:0000313" key="2">
    <source>
        <dbReference type="Proteomes" id="UP000029981"/>
    </source>
</evidence>
<reference evidence="1 2" key="4">
    <citation type="journal article" date="2011" name="BMC Genomics">
        <title>RNA-Seq improves annotation of protein-coding genes in the cucumber genome.</title>
        <authorList>
            <person name="Li Z."/>
            <person name="Zhang Z."/>
            <person name="Yan P."/>
            <person name="Huang S."/>
            <person name="Fei Z."/>
            <person name="Lin K."/>
        </authorList>
    </citation>
    <scope>NUCLEOTIDE SEQUENCE [LARGE SCALE GENOMIC DNA]</scope>
    <source>
        <strain evidence="2">cv. 9930</strain>
    </source>
</reference>
<gene>
    <name evidence="1" type="ORF">Csa_3G850615</name>
</gene>
<reference evidence="1 2" key="1">
    <citation type="journal article" date="2009" name="Nat. Genet.">
        <title>The genome of the cucumber, Cucumis sativus L.</title>
        <authorList>
            <person name="Huang S."/>
            <person name="Li R."/>
            <person name="Zhang Z."/>
            <person name="Li L."/>
            <person name="Gu X."/>
            <person name="Fan W."/>
            <person name="Lucas W.J."/>
            <person name="Wang X."/>
            <person name="Xie B."/>
            <person name="Ni P."/>
            <person name="Ren Y."/>
            <person name="Zhu H."/>
            <person name="Li J."/>
            <person name="Lin K."/>
            <person name="Jin W."/>
            <person name="Fei Z."/>
            <person name="Li G."/>
            <person name="Staub J."/>
            <person name="Kilian A."/>
            <person name="van der Vossen E.A."/>
            <person name="Wu Y."/>
            <person name="Guo J."/>
            <person name="He J."/>
            <person name="Jia Z."/>
            <person name="Ren Y."/>
            <person name="Tian G."/>
            <person name="Lu Y."/>
            <person name="Ruan J."/>
            <person name="Qian W."/>
            <person name="Wang M."/>
            <person name="Huang Q."/>
            <person name="Li B."/>
            <person name="Xuan Z."/>
            <person name="Cao J."/>
            <person name="Asan"/>
            <person name="Wu Z."/>
            <person name="Zhang J."/>
            <person name="Cai Q."/>
            <person name="Bai Y."/>
            <person name="Zhao B."/>
            <person name="Han Y."/>
            <person name="Li Y."/>
            <person name="Li X."/>
            <person name="Wang S."/>
            <person name="Shi Q."/>
            <person name="Liu S."/>
            <person name="Cho W.K."/>
            <person name="Kim J.Y."/>
            <person name="Xu Y."/>
            <person name="Heller-Uszynska K."/>
            <person name="Miao H."/>
            <person name="Cheng Z."/>
            <person name="Zhang S."/>
            <person name="Wu J."/>
            <person name="Yang Y."/>
            <person name="Kang H."/>
            <person name="Li M."/>
            <person name="Liang H."/>
            <person name="Ren X."/>
            <person name="Shi Z."/>
            <person name="Wen M."/>
            <person name="Jian M."/>
            <person name="Yang H."/>
            <person name="Zhang G."/>
            <person name="Yang Z."/>
            <person name="Chen R."/>
            <person name="Liu S."/>
            <person name="Li J."/>
            <person name="Ma L."/>
            <person name="Liu H."/>
            <person name="Zhou Y."/>
            <person name="Zhao J."/>
            <person name="Fang X."/>
            <person name="Li G."/>
            <person name="Fang L."/>
            <person name="Li Y."/>
            <person name="Liu D."/>
            <person name="Zheng H."/>
            <person name="Zhang Y."/>
            <person name="Qin N."/>
            <person name="Li Z."/>
            <person name="Yang G."/>
            <person name="Yang S."/>
            <person name="Bolund L."/>
            <person name="Kristiansen K."/>
            <person name="Zheng H."/>
            <person name="Li S."/>
            <person name="Zhang X."/>
            <person name="Yang H."/>
            <person name="Wang J."/>
            <person name="Sun R."/>
            <person name="Zhang B."/>
            <person name="Jiang S."/>
            <person name="Wang J."/>
            <person name="Du Y."/>
            <person name="Li S."/>
        </authorList>
    </citation>
    <scope>NUCLEOTIDE SEQUENCE [LARGE SCALE GENOMIC DNA]</scope>
    <source>
        <strain evidence="2">cv. 9930</strain>
    </source>
</reference>
<dbReference type="AlphaFoldDB" id="A0A0A0LGC7"/>
<evidence type="ECO:0000313" key="1">
    <source>
        <dbReference type="EMBL" id="KGN59857.1"/>
    </source>
</evidence>
<accession>A0A0A0LGC7</accession>
<dbReference type="Gramene" id="KGN59857">
    <property type="protein sequence ID" value="KGN59857"/>
    <property type="gene ID" value="Csa_3G850615"/>
</dbReference>
<reference evidence="1 2" key="2">
    <citation type="journal article" date="2009" name="PLoS ONE">
        <title>An integrated genetic and cytogenetic map of the cucumber genome.</title>
        <authorList>
            <person name="Ren Y."/>
            <person name="Zhang Z."/>
            <person name="Liu J."/>
            <person name="Staub J.E."/>
            <person name="Han Y."/>
            <person name="Cheng Z."/>
            <person name="Li X."/>
            <person name="Lu J."/>
            <person name="Miao H."/>
            <person name="Kang H."/>
            <person name="Xie B."/>
            <person name="Gu X."/>
            <person name="Wang X."/>
            <person name="Du Y."/>
            <person name="Jin W."/>
            <person name="Huang S."/>
        </authorList>
    </citation>
    <scope>NUCLEOTIDE SEQUENCE [LARGE SCALE GENOMIC DNA]</scope>
    <source>
        <strain evidence="2">cv. 9930</strain>
    </source>
</reference>
<dbReference type="Proteomes" id="UP000029981">
    <property type="component" value="Chromosome 3"/>
</dbReference>
<name>A0A0A0LGC7_CUCSA</name>